<evidence type="ECO:0000313" key="2">
    <source>
        <dbReference type="EMBL" id="SIQ29873.1"/>
    </source>
</evidence>
<evidence type="ECO:0000313" key="3">
    <source>
        <dbReference type="Proteomes" id="UP000186308"/>
    </source>
</evidence>
<dbReference type="PANTHER" id="PTHR42850:SF4">
    <property type="entry name" value="ZINC-DEPENDENT ENDOPOLYPHOSPHATASE"/>
    <property type="match status" value="1"/>
</dbReference>
<comment type="caution">
    <text evidence="2">The sequence shown here is derived from an EMBL/GenBank/DDBJ whole genome shotgun (WGS) entry which is preliminary data.</text>
</comment>
<dbReference type="Proteomes" id="UP000186308">
    <property type="component" value="Unassembled WGS sequence"/>
</dbReference>
<dbReference type="EMBL" id="FTNE01000003">
    <property type="protein sequence ID" value="SIQ29873.1"/>
    <property type="molecule type" value="Genomic_DNA"/>
</dbReference>
<feature type="domain" description="Calcineurin-like phosphoesterase" evidence="1">
    <location>
        <begin position="16"/>
        <end position="129"/>
    </location>
</feature>
<protein>
    <submittedName>
        <fullName evidence="2">Protein phosphatase</fullName>
    </submittedName>
</protein>
<evidence type="ECO:0000259" key="1">
    <source>
        <dbReference type="Pfam" id="PF00149"/>
    </source>
</evidence>
<proteinExistence type="predicted"/>
<gene>
    <name evidence="2" type="ORF">SAMN05421828_103122</name>
</gene>
<dbReference type="SUPFAM" id="SSF56300">
    <property type="entry name" value="Metallo-dependent phosphatases"/>
    <property type="match status" value="1"/>
</dbReference>
<reference evidence="2 3" key="1">
    <citation type="submission" date="2017-01" db="EMBL/GenBank/DDBJ databases">
        <authorList>
            <person name="Varghese N."/>
            <person name="Submissions S."/>
        </authorList>
    </citation>
    <scope>NUCLEOTIDE SEQUENCE [LARGE SCALE GENOMIC DNA]</scope>
    <source>
        <strain evidence="2 3">ATCC 35905</strain>
    </source>
</reference>
<accession>A0A8G2FCC2</accession>
<dbReference type="GO" id="GO:0016791">
    <property type="term" value="F:phosphatase activity"/>
    <property type="evidence" value="ECO:0007669"/>
    <property type="project" value="TreeGrafter"/>
</dbReference>
<dbReference type="RefSeq" id="WP_051657168.1">
    <property type="nucleotide sequence ID" value="NZ_FTNE01000003.1"/>
</dbReference>
<dbReference type="InterPro" id="IPR050126">
    <property type="entry name" value="Ap4A_hydrolase"/>
</dbReference>
<dbReference type="Pfam" id="PF00149">
    <property type="entry name" value="Metallophos"/>
    <property type="match status" value="1"/>
</dbReference>
<dbReference type="AlphaFoldDB" id="A0A8G2FCC2"/>
<sequence length="231" mass="23927">MTPPPGCIPPGIGLRIVGDVHGDAKGFAAAAATDRFIIQLGDLVDDGPDTPGALHLMFDLIDAGRGLFLLGNHDFKLARALRGDAVQRGPGLATTLAALDAATAARTLAEISRAPAWLTLHSALCVHGGFHPAMLTEPAPPLPPGRAGRLLARALFGQTTGRVTGAGKPERLLTWVDRIPPGITVYCGHDQRSADGRPLRLTGALGGVAMFMDTGAGKGGHLSWIDLPPLN</sequence>
<dbReference type="InterPro" id="IPR004843">
    <property type="entry name" value="Calcineurin-like_PHP"/>
</dbReference>
<dbReference type="InterPro" id="IPR029052">
    <property type="entry name" value="Metallo-depent_PP-like"/>
</dbReference>
<dbReference type="GO" id="GO:0005737">
    <property type="term" value="C:cytoplasm"/>
    <property type="evidence" value="ECO:0007669"/>
    <property type="project" value="TreeGrafter"/>
</dbReference>
<dbReference type="PANTHER" id="PTHR42850">
    <property type="entry name" value="METALLOPHOSPHOESTERASE"/>
    <property type="match status" value="1"/>
</dbReference>
<name>A0A8G2FCC2_ACIRU</name>
<keyword evidence="3" id="KW-1185">Reference proteome</keyword>
<organism evidence="2 3">
    <name type="scientific">Acidiphilium rubrum</name>
    <dbReference type="NCBI Taxonomy" id="526"/>
    <lineage>
        <taxon>Bacteria</taxon>
        <taxon>Pseudomonadati</taxon>
        <taxon>Pseudomonadota</taxon>
        <taxon>Alphaproteobacteria</taxon>
        <taxon>Acetobacterales</taxon>
        <taxon>Acidocellaceae</taxon>
        <taxon>Acidiphilium</taxon>
    </lineage>
</organism>
<dbReference type="Gene3D" id="3.60.21.10">
    <property type="match status" value="1"/>
</dbReference>